<dbReference type="RefSeq" id="WP_184215953.1">
    <property type="nucleotide sequence ID" value="NZ_JACHIP010000002.1"/>
</dbReference>
<dbReference type="Pfam" id="PF01408">
    <property type="entry name" value="GFO_IDH_MocA"/>
    <property type="match status" value="1"/>
</dbReference>
<protein>
    <submittedName>
        <fullName evidence="5">Putative dehydrogenase</fullName>
    </submittedName>
</protein>
<dbReference type="PANTHER" id="PTHR43708:SF5">
    <property type="entry name" value="CONSERVED EXPRESSED OXIDOREDUCTASE (EUROFUNG)-RELATED"/>
    <property type="match status" value="1"/>
</dbReference>
<dbReference type="InterPro" id="IPR036291">
    <property type="entry name" value="NAD(P)-bd_dom_sf"/>
</dbReference>
<proteinExistence type="inferred from homology"/>
<evidence type="ECO:0000256" key="1">
    <source>
        <dbReference type="ARBA" id="ARBA00010928"/>
    </source>
</evidence>
<reference evidence="5 6" key="1">
    <citation type="submission" date="2020-08" db="EMBL/GenBank/DDBJ databases">
        <title>Genomic Encyclopedia of Type Strains, Phase IV (KMG-V): Genome sequencing to study the core and pangenomes of soil and plant-associated prokaryotes.</title>
        <authorList>
            <person name="Whitman W."/>
        </authorList>
    </citation>
    <scope>NUCLEOTIDE SEQUENCE [LARGE SCALE GENOMIC DNA]</scope>
    <source>
        <strain evidence="5 6">M8UP14</strain>
    </source>
</reference>
<sequence>MTQAPLRVAILGFGHHAVRRLLPAFARSNETKVVGLWRRNQAAAAEDCATHGIEHCFATREELCTSPNVDAVFITSPDAMHLDDALLAMKNGKAVLCEKPLAMNAGEAAEMVAAAKAAGVYFGVAQNFRYNLSLEFMRGQIAEGLVGQPQIAQAHFCYAAQNAPRKWIADGSLACGGPIGDVGVHSIDALRYILQAEVLSISTLAKQDELSGNVEAYAAMQMEMTGGIFSHVVADARAPYRTLLEVIGSEGVLTAESGFSVDKPVEVVHRKNGQVVSSTTLDNVDGYVRMLDGFAAAVRGGADFLATGADGVLNMRALDAAYKSWRSGMREAV</sequence>
<keyword evidence="6" id="KW-1185">Reference proteome</keyword>
<evidence type="ECO:0000259" key="4">
    <source>
        <dbReference type="Pfam" id="PF22725"/>
    </source>
</evidence>
<dbReference type="GO" id="GO:0016491">
    <property type="term" value="F:oxidoreductase activity"/>
    <property type="evidence" value="ECO:0007669"/>
    <property type="project" value="UniProtKB-KW"/>
</dbReference>
<keyword evidence="2" id="KW-0560">Oxidoreductase</keyword>
<dbReference type="Gene3D" id="3.40.50.720">
    <property type="entry name" value="NAD(P)-binding Rossmann-like Domain"/>
    <property type="match status" value="1"/>
</dbReference>
<dbReference type="GO" id="GO:0000166">
    <property type="term" value="F:nucleotide binding"/>
    <property type="evidence" value="ECO:0007669"/>
    <property type="project" value="InterPro"/>
</dbReference>
<evidence type="ECO:0000259" key="3">
    <source>
        <dbReference type="Pfam" id="PF01408"/>
    </source>
</evidence>
<dbReference type="Proteomes" id="UP000540989">
    <property type="component" value="Unassembled WGS sequence"/>
</dbReference>
<name>A0A7W7ZCD8_9BACT</name>
<dbReference type="EMBL" id="JACHIP010000002">
    <property type="protein sequence ID" value="MBB5057315.1"/>
    <property type="molecule type" value="Genomic_DNA"/>
</dbReference>
<dbReference type="AlphaFoldDB" id="A0A7W7ZCD8"/>
<evidence type="ECO:0000313" key="5">
    <source>
        <dbReference type="EMBL" id="MBB5057315.1"/>
    </source>
</evidence>
<dbReference type="Gene3D" id="3.30.360.10">
    <property type="entry name" value="Dihydrodipicolinate Reductase, domain 2"/>
    <property type="match status" value="1"/>
</dbReference>
<accession>A0A7W7ZCD8</accession>
<dbReference type="SUPFAM" id="SSF51735">
    <property type="entry name" value="NAD(P)-binding Rossmann-fold domains"/>
    <property type="match status" value="1"/>
</dbReference>
<dbReference type="InterPro" id="IPR051317">
    <property type="entry name" value="Gfo/Idh/MocA_oxidoreduct"/>
</dbReference>
<comment type="similarity">
    <text evidence="1">Belongs to the Gfo/Idh/MocA family.</text>
</comment>
<gene>
    <name evidence="5" type="ORF">HDF16_002000</name>
</gene>
<dbReference type="InterPro" id="IPR055170">
    <property type="entry name" value="GFO_IDH_MocA-like_dom"/>
</dbReference>
<organism evidence="5 6">
    <name type="scientific">Granulicella aggregans</name>
    <dbReference type="NCBI Taxonomy" id="474949"/>
    <lineage>
        <taxon>Bacteria</taxon>
        <taxon>Pseudomonadati</taxon>
        <taxon>Acidobacteriota</taxon>
        <taxon>Terriglobia</taxon>
        <taxon>Terriglobales</taxon>
        <taxon>Acidobacteriaceae</taxon>
        <taxon>Granulicella</taxon>
    </lineage>
</organism>
<feature type="domain" description="GFO/IDH/MocA-like oxidoreductase" evidence="4">
    <location>
        <begin position="137"/>
        <end position="253"/>
    </location>
</feature>
<dbReference type="InterPro" id="IPR000683">
    <property type="entry name" value="Gfo/Idh/MocA-like_OxRdtase_N"/>
</dbReference>
<feature type="domain" description="Gfo/Idh/MocA-like oxidoreductase N-terminal" evidence="3">
    <location>
        <begin position="6"/>
        <end position="125"/>
    </location>
</feature>
<comment type="caution">
    <text evidence="5">The sequence shown here is derived from an EMBL/GenBank/DDBJ whole genome shotgun (WGS) entry which is preliminary data.</text>
</comment>
<dbReference type="SUPFAM" id="SSF55347">
    <property type="entry name" value="Glyceraldehyde-3-phosphate dehydrogenase-like, C-terminal domain"/>
    <property type="match status" value="1"/>
</dbReference>
<dbReference type="Pfam" id="PF22725">
    <property type="entry name" value="GFO_IDH_MocA_C3"/>
    <property type="match status" value="1"/>
</dbReference>
<dbReference type="PANTHER" id="PTHR43708">
    <property type="entry name" value="CONSERVED EXPRESSED OXIDOREDUCTASE (EUROFUNG)"/>
    <property type="match status" value="1"/>
</dbReference>
<evidence type="ECO:0000256" key="2">
    <source>
        <dbReference type="ARBA" id="ARBA00023002"/>
    </source>
</evidence>
<evidence type="ECO:0000313" key="6">
    <source>
        <dbReference type="Proteomes" id="UP000540989"/>
    </source>
</evidence>